<dbReference type="EMBL" id="CP002581">
    <property type="protein sequence ID" value="AJK48765.1"/>
    <property type="molecule type" value="Genomic_DNA"/>
</dbReference>
<accession>A0A0B6S644</accession>
<dbReference type="GO" id="GO:0016020">
    <property type="term" value="C:membrane"/>
    <property type="evidence" value="ECO:0007669"/>
    <property type="project" value="UniProtKB-SubCell"/>
</dbReference>
<evidence type="ECO:0000313" key="7">
    <source>
        <dbReference type="Proteomes" id="UP000031838"/>
    </source>
</evidence>
<dbReference type="Pfam" id="PF07681">
    <property type="entry name" value="DoxX"/>
    <property type="match status" value="1"/>
</dbReference>
<dbReference type="Proteomes" id="UP000031838">
    <property type="component" value="Chromosome 2"/>
</dbReference>
<feature type="transmembrane region" description="Helical" evidence="5">
    <location>
        <begin position="21"/>
        <end position="44"/>
    </location>
</feature>
<evidence type="ECO:0000256" key="5">
    <source>
        <dbReference type="SAM" id="Phobius"/>
    </source>
</evidence>
<feature type="transmembrane region" description="Helical" evidence="5">
    <location>
        <begin position="122"/>
        <end position="142"/>
    </location>
</feature>
<name>A0A0B6S644_BURPL</name>
<feature type="transmembrane region" description="Helical" evidence="5">
    <location>
        <begin position="64"/>
        <end position="87"/>
    </location>
</feature>
<sequence>MKPDETRGAHASPAASAGAAAGLDTTAAALLFLRVAASLLLLFVHGLPKALHVSAQLAVIEDPLHLGAPLTLGFAIFAEVACPLLMIAGVLTRLAAVPILVITVVALTLVHPDWSLEQGQFAWMLLILFGTVAIGGPGRYRVALPWGPRRVR</sequence>
<reference evidence="7" key="1">
    <citation type="submission" date="2011-03" db="EMBL/GenBank/DDBJ databases">
        <authorList>
            <person name="Voget S."/>
            <person name="Streit W.R."/>
            <person name="Jaeger K.E."/>
            <person name="Daniel R."/>
        </authorList>
    </citation>
    <scope>NUCLEOTIDE SEQUENCE [LARGE SCALE GENOMIC DNA]</scope>
    <source>
        <strain evidence="7">PG1</strain>
    </source>
</reference>
<dbReference type="RefSeq" id="WP_226993753.1">
    <property type="nucleotide sequence ID" value="NZ_CP002581.1"/>
</dbReference>
<keyword evidence="4 5" id="KW-0472">Membrane</keyword>
<evidence type="ECO:0000256" key="2">
    <source>
        <dbReference type="ARBA" id="ARBA00022692"/>
    </source>
</evidence>
<evidence type="ECO:0000313" key="6">
    <source>
        <dbReference type="EMBL" id="AJK48765.1"/>
    </source>
</evidence>
<dbReference type="InterPro" id="IPR032808">
    <property type="entry name" value="DoxX"/>
</dbReference>
<reference evidence="6 7" key="2">
    <citation type="journal article" date="2016" name="Appl. Microbiol. Biotechnol.">
        <title>Mutations improving production and secretion of extracellular lipase by Burkholderia glumae PG1.</title>
        <authorList>
            <person name="Knapp A."/>
            <person name="Voget S."/>
            <person name="Gao R."/>
            <person name="Zaburannyi N."/>
            <person name="Krysciak D."/>
            <person name="Breuer M."/>
            <person name="Hauer B."/>
            <person name="Streit W.R."/>
            <person name="Muller R."/>
            <person name="Daniel R."/>
            <person name="Jaeger K.E."/>
        </authorList>
    </citation>
    <scope>NUCLEOTIDE SEQUENCE [LARGE SCALE GENOMIC DNA]</scope>
    <source>
        <strain evidence="6 7">PG1</strain>
    </source>
</reference>
<keyword evidence="3 5" id="KW-1133">Transmembrane helix</keyword>
<dbReference type="KEGG" id="bgp:BGL_2c06810"/>
<comment type="subcellular location">
    <subcellularLocation>
        <location evidence="1">Membrane</location>
        <topology evidence="1">Multi-pass membrane protein</topology>
    </subcellularLocation>
</comment>
<dbReference type="AlphaFoldDB" id="A0A0B6S644"/>
<gene>
    <name evidence="6" type="ORF">BGL_2c06810</name>
</gene>
<keyword evidence="7" id="KW-1185">Reference proteome</keyword>
<organism evidence="6 7">
    <name type="scientific">Burkholderia plantarii</name>
    <dbReference type="NCBI Taxonomy" id="41899"/>
    <lineage>
        <taxon>Bacteria</taxon>
        <taxon>Pseudomonadati</taxon>
        <taxon>Pseudomonadota</taxon>
        <taxon>Betaproteobacteria</taxon>
        <taxon>Burkholderiales</taxon>
        <taxon>Burkholderiaceae</taxon>
        <taxon>Burkholderia</taxon>
    </lineage>
</organism>
<evidence type="ECO:0000256" key="4">
    <source>
        <dbReference type="ARBA" id="ARBA00023136"/>
    </source>
</evidence>
<evidence type="ECO:0000256" key="1">
    <source>
        <dbReference type="ARBA" id="ARBA00004141"/>
    </source>
</evidence>
<protein>
    <recommendedName>
        <fullName evidence="8">DoxX family protein</fullName>
    </recommendedName>
</protein>
<dbReference type="HOGENOM" id="CLU_058421_6_5_4"/>
<proteinExistence type="predicted"/>
<feature type="transmembrane region" description="Helical" evidence="5">
    <location>
        <begin position="94"/>
        <end position="110"/>
    </location>
</feature>
<keyword evidence="2 5" id="KW-0812">Transmembrane</keyword>
<evidence type="ECO:0008006" key="8">
    <source>
        <dbReference type="Google" id="ProtNLM"/>
    </source>
</evidence>
<evidence type="ECO:0000256" key="3">
    <source>
        <dbReference type="ARBA" id="ARBA00022989"/>
    </source>
</evidence>